<feature type="transmembrane region" description="Helical" evidence="1">
    <location>
        <begin position="70"/>
        <end position="91"/>
    </location>
</feature>
<feature type="transmembrane region" description="Helical" evidence="1">
    <location>
        <begin position="43"/>
        <end position="64"/>
    </location>
</feature>
<proteinExistence type="predicted"/>
<protein>
    <submittedName>
        <fullName evidence="2">Uncharacterized protein</fullName>
    </submittedName>
</protein>
<keyword evidence="3" id="KW-1185">Reference proteome</keyword>
<reference evidence="3" key="1">
    <citation type="submission" date="2017-01" db="EMBL/GenBank/DDBJ databases">
        <authorList>
            <person name="Varghese N."/>
            <person name="Submissions S."/>
        </authorList>
    </citation>
    <scope>NUCLEOTIDE SEQUENCE [LARGE SCALE GENOMIC DNA]</scope>
    <source>
        <strain evidence="3">CGMCC 1.7737</strain>
    </source>
</reference>
<evidence type="ECO:0000313" key="3">
    <source>
        <dbReference type="Proteomes" id="UP000186914"/>
    </source>
</evidence>
<accession>A0A1N7E1I3</accession>
<feature type="transmembrane region" description="Helical" evidence="1">
    <location>
        <begin position="112"/>
        <end position="131"/>
    </location>
</feature>
<organism evidence="2 3">
    <name type="scientific">Haladaptatus litoreus</name>
    <dbReference type="NCBI Taxonomy" id="553468"/>
    <lineage>
        <taxon>Archaea</taxon>
        <taxon>Methanobacteriati</taxon>
        <taxon>Methanobacteriota</taxon>
        <taxon>Stenosarchaea group</taxon>
        <taxon>Halobacteria</taxon>
        <taxon>Halobacteriales</taxon>
        <taxon>Haladaptataceae</taxon>
        <taxon>Haladaptatus</taxon>
    </lineage>
</organism>
<sequence length="247" mass="27255">MSRTNRMEQTNPADGMSQAERGPYQWTYESIVDAIPGVTLPDWLALTVQFVLFEGLLLLLAWRYDLWGGFLAGTAAVVVATAGSALMLAIARRIRTLTTPRVYRKLLFGSSIEVVLGLLSYVGLVTYLFVYNPRQGGTSLLESVLGTEPPIPAVFLTLLVLWDVCYRIGTAWWTSVTGFWVAVRHPTDSETRARLREVDALVIGFSLLQLVLVPFVWGYDLLVFALVGHVVAVLFVSGGAVFVRTRG</sequence>
<dbReference type="AlphaFoldDB" id="A0A1N7E1I3"/>
<feature type="transmembrane region" description="Helical" evidence="1">
    <location>
        <begin position="151"/>
        <end position="169"/>
    </location>
</feature>
<feature type="transmembrane region" description="Helical" evidence="1">
    <location>
        <begin position="198"/>
        <end position="217"/>
    </location>
</feature>
<dbReference type="Pfam" id="PF24374">
    <property type="entry name" value="DUF7530"/>
    <property type="match status" value="1"/>
</dbReference>
<keyword evidence="1" id="KW-0812">Transmembrane</keyword>
<name>A0A1N7E1I3_9EURY</name>
<dbReference type="EMBL" id="FTNO01000005">
    <property type="protein sequence ID" value="SIR81906.1"/>
    <property type="molecule type" value="Genomic_DNA"/>
</dbReference>
<evidence type="ECO:0000256" key="1">
    <source>
        <dbReference type="SAM" id="Phobius"/>
    </source>
</evidence>
<dbReference type="InterPro" id="IPR055952">
    <property type="entry name" value="DUF7530"/>
</dbReference>
<gene>
    <name evidence="2" type="ORF">SAMN05421858_3938</name>
</gene>
<keyword evidence="1" id="KW-0472">Membrane</keyword>
<keyword evidence="1" id="KW-1133">Transmembrane helix</keyword>
<dbReference type="Proteomes" id="UP000186914">
    <property type="component" value="Unassembled WGS sequence"/>
</dbReference>
<feature type="transmembrane region" description="Helical" evidence="1">
    <location>
        <begin position="223"/>
        <end position="243"/>
    </location>
</feature>
<evidence type="ECO:0000313" key="2">
    <source>
        <dbReference type="EMBL" id="SIR81906.1"/>
    </source>
</evidence>